<dbReference type="InterPro" id="IPR028082">
    <property type="entry name" value="Peripla_BP_I"/>
</dbReference>
<protein>
    <submittedName>
        <fullName evidence="6">Sugar ABC transporter substrate-binding protein</fullName>
    </submittedName>
</protein>
<dbReference type="PANTHER" id="PTHR46847">
    <property type="entry name" value="D-ALLOSE-BINDING PERIPLASMIC PROTEIN-RELATED"/>
    <property type="match status" value="1"/>
</dbReference>
<evidence type="ECO:0000256" key="4">
    <source>
        <dbReference type="SAM" id="SignalP"/>
    </source>
</evidence>
<evidence type="ECO:0000256" key="3">
    <source>
        <dbReference type="ARBA" id="ARBA00022729"/>
    </source>
</evidence>
<feature type="chain" id="PRO_5028994669" evidence="4">
    <location>
        <begin position="34"/>
        <end position="352"/>
    </location>
</feature>
<comment type="similarity">
    <text evidence="2">Belongs to the bacterial solute-binding protein 2 family.</text>
</comment>
<keyword evidence="3 4" id="KW-0732">Signal</keyword>
<dbReference type="PANTHER" id="PTHR46847:SF1">
    <property type="entry name" value="D-ALLOSE-BINDING PERIPLASMIC PROTEIN-RELATED"/>
    <property type="match status" value="1"/>
</dbReference>
<dbReference type="InterPro" id="IPR025997">
    <property type="entry name" value="SBP_2_dom"/>
</dbReference>
<keyword evidence="7" id="KW-1185">Reference proteome</keyword>
<gene>
    <name evidence="6" type="ORF">G6N74_12420</name>
</gene>
<comment type="caution">
    <text evidence="6">The sequence shown here is derived from an EMBL/GenBank/DDBJ whole genome shotgun (WGS) entry which is preliminary data.</text>
</comment>
<evidence type="ECO:0000259" key="5">
    <source>
        <dbReference type="Pfam" id="PF13407"/>
    </source>
</evidence>
<dbReference type="Pfam" id="PF13407">
    <property type="entry name" value="Peripla_BP_4"/>
    <property type="match status" value="1"/>
</dbReference>
<evidence type="ECO:0000256" key="1">
    <source>
        <dbReference type="ARBA" id="ARBA00004196"/>
    </source>
</evidence>
<dbReference type="EMBL" id="JAAKZG010000004">
    <property type="protein sequence ID" value="NGN41875.1"/>
    <property type="molecule type" value="Genomic_DNA"/>
</dbReference>
<proteinExistence type="inferred from homology"/>
<comment type="subcellular location">
    <subcellularLocation>
        <location evidence="1">Cell envelope</location>
    </subcellularLocation>
</comment>
<organism evidence="6 7">
    <name type="scientific">Mesorhizobium zhangyense</name>
    <dbReference type="NCBI Taxonomy" id="1776730"/>
    <lineage>
        <taxon>Bacteria</taxon>
        <taxon>Pseudomonadati</taxon>
        <taxon>Pseudomonadota</taxon>
        <taxon>Alphaproteobacteria</taxon>
        <taxon>Hyphomicrobiales</taxon>
        <taxon>Phyllobacteriaceae</taxon>
        <taxon>Mesorhizobium</taxon>
    </lineage>
</organism>
<feature type="domain" description="Periplasmic binding protein" evidence="5">
    <location>
        <begin position="60"/>
        <end position="328"/>
    </location>
</feature>
<evidence type="ECO:0000313" key="6">
    <source>
        <dbReference type="EMBL" id="NGN41875.1"/>
    </source>
</evidence>
<dbReference type="GO" id="GO:0030246">
    <property type="term" value="F:carbohydrate binding"/>
    <property type="evidence" value="ECO:0007669"/>
    <property type="project" value="UniProtKB-ARBA"/>
</dbReference>
<dbReference type="AlphaFoldDB" id="A0A7C9R7D6"/>
<dbReference type="GO" id="GO:0030313">
    <property type="term" value="C:cell envelope"/>
    <property type="evidence" value="ECO:0007669"/>
    <property type="project" value="UniProtKB-SubCell"/>
</dbReference>
<sequence>MMKKSTRRVATSHLNGLISGLIVTCAAATSALAQESACKPSKIDLGDGKFIESNCESLKIAFLTAATNNTHLQAGIKGAQDAAKEIGATLDVFDPNWSPTVQYNQAQNVISSGKYNAIVAEMNDGNQACKILTEDAPKAGVLVAVANLPLCNRASNEGDELWSPGTLNFVGGSQGREAFRSWIMSIAEANPGPQKVAVLTGPDLNANTINTELALKDVQEKYPDFKVSAVVKTDYSVLQGNQKTLPLFQANPDLTIFISNYSDMTRGAVQAARQVGLNHKMKIYDNGGNIWSFQAVREGLIDSTRTLLPYTEMYEAVKALGQAWKGEKTPRFVPLAAYNIDKETVAKYEPQY</sequence>
<reference evidence="6 7" key="1">
    <citation type="submission" date="2020-02" db="EMBL/GenBank/DDBJ databases">
        <title>Genome sequence of the type strain CGMCC 1.15528 of Mesorhizobium zhangyense.</title>
        <authorList>
            <person name="Gao J."/>
            <person name="Sun J."/>
        </authorList>
    </citation>
    <scope>NUCLEOTIDE SEQUENCE [LARGE SCALE GENOMIC DNA]</scope>
    <source>
        <strain evidence="6 7">CGMCC 1.15528</strain>
    </source>
</reference>
<dbReference type="Gene3D" id="3.40.50.2300">
    <property type="match status" value="2"/>
</dbReference>
<name>A0A7C9R7D6_9HYPH</name>
<evidence type="ECO:0000313" key="7">
    <source>
        <dbReference type="Proteomes" id="UP000481252"/>
    </source>
</evidence>
<dbReference type="CDD" id="cd01536">
    <property type="entry name" value="PBP1_ABC_sugar_binding-like"/>
    <property type="match status" value="1"/>
</dbReference>
<dbReference type="RefSeq" id="WP_165117704.1">
    <property type="nucleotide sequence ID" value="NZ_JAAKZG010000004.1"/>
</dbReference>
<feature type="signal peptide" evidence="4">
    <location>
        <begin position="1"/>
        <end position="33"/>
    </location>
</feature>
<accession>A0A7C9R7D6</accession>
<dbReference type="Proteomes" id="UP000481252">
    <property type="component" value="Unassembled WGS sequence"/>
</dbReference>
<evidence type="ECO:0000256" key="2">
    <source>
        <dbReference type="ARBA" id="ARBA00007639"/>
    </source>
</evidence>
<dbReference type="SUPFAM" id="SSF53822">
    <property type="entry name" value="Periplasmic binding protein-like I"/>
    <property type="match status" value="1"/>
</dbReference>